<proteinExistence type="predicted"/>
<evidence type="ECO:0000313" key="2">
    <source>
        <dbReference type="Proteomes" id="UP000647241"/>
    </source>
</evidence>
<reference evidence="1" key="1">
    <citation type="journal article" date="2014" name="Int. J. Syst. Evol. Microbiol.">
        <title>Complete genome sequence of Corynebacterium casei LMG S-19264T (=DSM 44701T), isolated from a smear-ripened cheese.</title>
        <authorList>
            <consortium name="US DOE Joint Genome Institute (JGI-PGF)"/>
            <person name="Walter F."/>
            <person name="Albersmeier A."/>
            <person name="Kalinowski J."/>
            <person name="Ruckert C."/>
        </authorList>
    </citation>
    <scope>NUCLEOTIDE SEQUENCE</scope>
    <source>
        <strain evidence="1">CGMCC 1.12997</strain>
    </source>
</reference>
<comment type="caution">
    <text evidence="1">The sequence shown here is derived from an EMBL/GenBank/DDBJ whole genome shotgun (WGS) entry which is preliminary data.</text>
</comment>
<gene>
    <name evidence="1" type="ORF">GCM10011585_29250</name>
</gene>
<reference evidence="1" key="2">
    <citation type="submission" date="2020-09" db="EMBL/GenBank/DDBJ databases">
        <authorList>
            <person name="Sun Q."/>
            <person name="Zhou Y."/>
        </authorList>
    </citation>
    <scope>NUCLEOTIDE SEQUENCE</scope>
    <source>
        <strain evidence="1">CGMCC 1.12997</strain>
    </source>
</reference>
<accession>A0A917HM78</accession>
<dbReference type="AlphaFoldDB" id="A0A917HM78"/>
<evidence type="ECO:0000313" key="1">
    <source>
        <dbReference type="EMBL" id="GGG83660.1"/>
    </source>
</evidence>
<name>A0A917HM78_9BACT</name>
<sequence>MVVEDSRNAAVHVMVGGTEIVCGYFDSHTGRLIHRLLESDLHVPLLLIDMRYLSVNRIQT</sequence>
<protein>
    <submittedName>
        <fullName evidence="1">Uncharacterized protein</fullName>
    </submittedName>
</protein>
<keyword evidence="2" id="KW-1185">Reference proteome</keyword>
<dbReference type="EMBL" id="BMGT01000003">
    <property type="protein sequence ID" value="GGG83660.1"/>
    <property type="molecule type" value="Genomic_DNA"/>
</dbReference>
<organism evidence="1 2">
    <name type="scientific">Edaphobacter dinghuensis</name>
    <dbReference type="NCBI Taxonomy" id="1560005"/>
    <lineage>
        <taxon>Bacteria</taxon>
        <taxon>Pseudomonadati</taxon>
        <taxon>Acidobacteriota</taxon>
        <taxon>Terriglobia</taxon>
        <taxon>Terriglobales</taxon>
        <taxon>Acidobacteriaceae</taxon>
        <taxon>Edaphobacter</taxon>
    </lineage>
</organism>
<dbReference type="Proteomes" id="UP000647241">
    <property type="component" value="Unassembled WGS sequence"/>
</dbReference>